<sequence length="73" mass="8456">MILPVFLSVAGSMDVNSKSTYTVNLKKGLCSKRWFRFLSEFRFTSVNLSIEIKTFIRVEYKKISPAFYKGKAH</sequence>
<gene>
    <name evidence="1" type="ORF">BSK47_20190</name>
</gene>
<reference evidence="1 2" key="1">
    <citation type="submission" date="2016-10" db="EMBL/GenBank/DDBJ databases">
        <title>Paenibacillus species isolates.</title>
        <authorList>
            <person name="Beno S.M."/>
        </authorList>
    </citation>
    <scope>NUCLEOTIDE SEQUENCE [LARGE SCALE GENOMIC DNA]</scope>
    <source>
        <strain evidence="1 2">FSL H7-0918</strain>
    </source>
</reference>
<organism evidence="1 2">
    <name type="scientific">Paenibacillus odorifer</name>
    <dbReference type="NCBI Taxonomy" id="189426"/>
    <lineage>
        <taxon>Bacteria</taxon>
        <taxon>Bacillati</taxon>
        <taxon>Bacillota</taxon>
        <taxon>Bacilli</taxon>
        <taxon>Bacillales</taxon>
        <taxon>Paenibacillaceae</taxon>
        <taxon>Paenibacillus</taxon>
    </lineage>
</organism>
<name>A0AB36JEC5_9BACL</name>
<proteinExistence type="predicted"/>
<dbReference type="AlphaFoldDB" id="A0AB36JEC5"/>
<evidence type="ECO:0000313" key="1">
    <source>
        <dbReference type="EMBL" id="OME16580.1"/>
    </source>
</evidence>
<accession>A0AB36JEC5</accession>
<dbReference type="EMBL" id="MPTO01000019">
    <property type="protein sequence ID" value="OME16580.1"/>
    <property type="molecule type" value="Genomic_DNA"/>
</dbReference>
<protein>
    <submittedName>
        <fullName evidence="1">Uncharacterized protein</fullName>
    </submittedName>
</protein>
<evidence type="ECO:0000313" key="2">
    <source>
        <dbReference type="Proteomes" id="UP000187323"/>
    </source>
</evidence>
<comment type="caution">
    <text evidence="1">The sequence shown here is derived from an EMBL/GenBank/DDBJ whole genome shotgun (WGS) entry which is preliminary data.</text>
</comment>
<dbReference type="Proteomes" id="UP000187323">
    <property type="component" value="Unassembled WGS sequence"/>
</dbReference>